<feature type="region of interest" description="Disordered" evidence="1">
    <location>
        <begin position="1"/>
        <end position="117"/>
    </location>
</feature>
<evidence type="ECO:0000256" key="1">
    <source>
        <dbReference type="SAM" id="MobiDB-lite"/>
    </source>
</evidence>
<comment type="caution">
    <text evidence="2">The sequence shown here is derived from an EMBL/GenBank/DDBJ whole genome shotgun (WGS) entry which is preliminary data.</text>
</comment>
<reference evidence="2 3" key="1">
    <citation type="submission" date="2015-04" db="EMBL/GenBank/DDBJ databases">
        <title>Genome sequence of Ceratocystis platani, a major pathogen of plane trees.</title>
        <authorList>
            <person name="Belbahri L."/>
        </authorList>
    </citation>
    <scope>NUCLEOTIDE SEQUENCE [LARGE SCALE GENOMIC DNA]</scope>
    <source>
        <strain evidence="2 3">CFO</strain>
    </source>
</reference>
<name>A0A0F8BYG8_CERFI</name>
<dbReference type="PANTHER" id="PTHR28052:SF1">
    <property type="entry name" value="UPF0545 PROTEIN C22ORF39"/>
    <property type="match status" value="1"/>
</dbReference>
<dbReference type="Proteomes" id="UP000034841">
    <property type="component" value="Unassembled WGS sequence"/>
</dbReference>
<evidence type="ECO:0000313" key="2">
    <source>
        <dbReference type="EMBL" id="KKF97548.1"/>
    </source>
</evidence>
<dbReference type="PANTHER" id="PTHR28052">
    <property type="entry name" value="UPF0545 PROTEIN C22ORF39"/>
    <property type="match status" value="1"/>
</dbReference>
<feature type="compositionally biased region" description="Polar residues" evidence="1">
    <location>
        <begin position="1"/>
        <end position="11"/>
    </location>
</feature>
<keyword evidence="3" id="KW-1185">Reference proteome</keyword>
<feature type="compositionally biased region" description="Polar residues" evidence="1">
    <location>
        <begin position="53"/>
        <end position="66"/>
    </location>
</feature>
<dbReference type="OrthoDB" id="2017405at2759"/>
<organism evidence="2 3">
    <name type="scientific">Ceratocystis fimbriata f. sp. platani</name>
    <dbReference type="NCBI Taxonomy" id="88771"/>
    <lineage>
        <taxon>Eukaryota</taxon>
        <taxon>Fungi</taxon>
        <taxon>Dikarya</taxon>
        <taxon>Ascomycota</taxon>
        <taxon>Pezizomycotina</taxon>
        <taxon>Sordariomycetes</taxon>
        <taxon>Hypocreomycetidae</taxon>
        <taxon>Microascales</taxon>
        <taxon>Ceratocystidaceae</taxon>
        <taxon>Ceratocystis</taxon>
    </lineage>
</organism>
<dbReference type="AlphaFoldDB" id="A0A0F8BYG8"/>
<dbReference type="InterPro" id="IPR021475">
    <property type="entry name" value="Pants/Emi1-like"/>
</dbReference>
<feature type="compositionally biased region" description="Low complexity" evidence="1">
    <location>
        <begin position="67"/>
        <end position="95"/>
    </location>
</feature>
<dbReference type="Pfam" id="PF11326">
    <property type="entry name" value="PANTS-like"/>
    <property type="match status" value="1"/>
</dbReference>
<dbReference type="EMBL" id="LBBL01000004">
    <property type="protein sequence ID" value="KKF97548.1"/>
    <property type="molecule type" value="Genomic_DNA"/>
</dbReference>
<accession>A0A0F8BYG8</accession>
<evidence type="ECO:0000313" key="3">
    <source>
        <dbReference type="Proteomes" id="UP000034841"/>
    </source>
</evidence>
<sequence length="237" mass="25933">MGWFWSSNSQGPLKDTHTTGPRPTTPDSTAKPETATVPDTNTDPELQKFVDLFTSSTSPSSGLNAGTSTSTSPSTSTNTSTRPQSATPSSSSSRPYWLPAFVTAPPTPTPSDASSACPDTLSPIAEAILPVEMSCSQAFDMAFACQSLGGQWNSIYRTGEMRSCSDLWSDFWFCMRHNGSSGPVTENLIRGHYRHKEWEKYYAPGKHSSEDVWRSREDRVPLDTAFKTPVPSFEENE</sequence>
<proteinExistence type="predicted"/>
<protein>
    <submittedName>
        <fullName evidence="2">Early meiotic induction protein 1</fullName>
    </submittedName>
</protein>
<gene>
    <name evidence="2" type="primary">EMI1</name>
    <name evidence="2" type="ORF">CFO_g106</name>
</gene>
<feature type="compositionally biased region" description="Polar residues" evidence="1">
    <location>
        <begin position="18"/>
        <end position="28"/>
    </location>
</feature>